<dbReference type="Gene3D" id="3.10.129.10">
    <property type="entry name" value="Hotdog Thioesterase"/>
    <property type="match status" value="1"/>
</dbReference>
<feature type="domain" description="Fluoroacetyl-CoA-specific thioesterase-like" evidence="1">
    <location>
        <begin position="20"/>
        <end position="120"/>
    </location>
</feature>
<accession>A0A382D8E4</accession>
<dbReference type="InterPro" id="IPR029069">
    <property type="entry name" value="HotDog_dom_sf"/>
</dbReference>
<protein>
    <recommendedName>
        <fullName evidence="1">Fluoroacetyl-CoA-specific thioesterase-like domain-containing protein</fullName>
    </recommendedName>
</protein>
<dbReference type="PANTHER" id="PTHR36934">
    <property type="entry name" value="BLR0278 PROTEIN"/>
    <property type="match status" value="1"/>
</dbReference>
<dbReference type="InterPro" id="IPR025540">
    <property type="entry name" value="FlK"/>
</dbReference>
<proteinExistence type="predicted"/>
<feature type="non-terminal residue" evidence="2">
    <location>
        <position position="1"/>
    </location>
</feature>
<reference evidence="2" key="1">
    <citation type="submission" date="2018-05" db="EMBL/GenBank/DDBJ databases">
        <authorList>
            <person name="Lanie J.A."/>
            <person name="Ng W.-L."/>
            <person name="Kazmierczak K.M."/>
            <person name="Andrzejewski T.M."/>
            <person name="Davidsen T.M."/>
            <person name="Wayne K.J."/>
            <person name="Tettelin H."/>
            <person name="Glass J.I."/>
            <person name="Rusch D."/>
            <person name="Podicherti R."/>
            <person name="Tsui H.-C.T."/>
            <person name="Winkler M.E."/>
        </authorList>
    </citation>
    <scope>NUCLEOTIDE SEQUENCE</scope>
</reference>
<organism evidence="2">
    <name type="scientific">marine metagenome</name>
    <dbReference type="NCBI Taxonomy" id="408172"/>
    <lineage>
        <taxon>unclassified sequences</taxon>
        <taxon>metagenomes</taxon>
        <taxon>ecological metagenomes</taxon>
    </lineage>
</organism>
<evidence type="ECO:0000259" key="1">
    <source>
        <dbReference type="Pfam" id="PF22636"/>
    </source>
</evidence>
<evidence type="ECO:0000313" key="2">
    <source>
        <dbReference type="EMBL" id="SVB34389.1"/>
    </source>
</evidence>
<sequence>VELKTGLRGTAFLEVEKGDLSIAFNSGEVPVLATPRVVALIEEATLDSISGSLEKNKTTVGMRVRIDHLTPISLGGSITAHAILEQVDGRRLTFSATVETEKGKLLVANATITRVIVDTEEFLNSVKP</sequence>
<name>A0A382D8E4_9ZZZZ</name>
<dbReference type="InterPro" id="IPR054485">
    <property type="entry name" value="FlK-like_dom"/>
</dbReference>
<dbReference type="AlphaFoldDB" id="A0A382D8E4"/>
<gene>
    <name evidence="2" type="ORF">METZ01_LOCUS187243</name>
</gene>
<dbReference type="Pfam" id="PF22636">
    <property type="entry name" value="FlK"/>
    <property type="match status" value="1"/>
</dbReference>
<dbReference type="SUPFAM" id="SSF54637">
    <property type="entry name" value="Thioesterase/thiol ester dehydrase-isomerase"/>
    <property type="match status" value="1"/>
</dbReference>
<dbReference type="PANTHER" id="PTHR36934:SF1">
    <property type="entry name" value="THIOESTERASE DOMAIN-CONTAINING PROTEIN"/>
    <property type="match status" value="1"/>
</dbReference>
<dbReference type="EMBL" id="UINC01038016">
    <property type="protein sequence ID" value="SVB34389.1"/>
    <property type="molecule type" value="Genomic_DNA"/>
</dbReference>